<accession>A0AA93BG84</accession>
<evidence type="ECO:0000313" key="1">
    <source>
        <dbReference type="EMBL" id="RGW71060.1"/>
    </source>
</evidence>
<gene>
    <name evidence="1" type="ORF">DWV60_00670</name>
</gene>
<evidence type="ECO:0000313" key="2">
    <source>
        <dbReference type="Proteomes" id="UP000286077"/>
    </source>
</evidence>
<dbReference type="EMBL" id="QSAQ01000001">
    <property type="protein sequence ID" value="RGW71060.1"/>
    <property type="molecule type" value="Genomic_DNA"/>
</dbReference>
<protein>
    <submittedName>
        <fullName evidence="1">Uncharacterized protein</fullName>
    </submittedName>
</protein>
<proteinExistence type="predicted"/>
<dbReference type="AlphaFoldDB" id="A0AA93BG84"/>
<name>A0AA93BG84_9BACT</name>
<dbReference type="RefSeq" id="WP_118139086.1">
    <property type="nucleotide sequence ID" value="NZ_QSAQ01000001.1"/>
</dbReference>
<reference evidence="1 2" key="1">
    <citation type="submission" date="2018-08" db="EMBL/GenBank/DDBJ databases">
        <title>A genome reference for cultivated species of the human gut microbiota.</title>
        <authorList>
            <person name="Zou Y."/>
            <person name="Xue W."/>
            <person name="Luo G."/>
        </authorList>
    </citation>
    <scope>NUCLEOTIDE SEQUENCE [LARGE SCALE GENOMIC DNA]</scope>
    <source>
        <strain evidence="1 2">AF11-14</strain>
    </source>
</reference>
<organism evidence="1 2">
    <name type="scientific">Segatella copri</name>
    <dbReference type="NCBI Taxonomy" id="165179"/>
    <lineage>
        <taxon>Bacteria</taxon>
        <taxon>Pseudomonadati</taxon>
        <taxon>Bacteroidota</taxon>
        <taxon>Bacteroidia</taxon>
        <taxon>Bacteroidales</taxon>
        <taxon>Prevotellaceae</taxon>
        <taxon>Segatella</taxon>
    </lineage>
</organism>
<comment type="caution">
    <text evidence="1">The sequence shown here is derived from an EMBL/GenBank/DDBJ whole genome shotgun (WGS) entry which is preliminary data.</text>
</comment>
<sequence>MARYALRNQQKIKEVYGTSVLERMKVSLDAYFKADDIKPEEWETNEPYPIISIDDKGHSFGLICFYVTSVVYDVYHLAFKEFVS</sequence>
<dbReference type="Proteomes" id="UP000286077">
    <property type="component" value="Unassembled WGS sequence"/>
</dbReference>